<dbReference type="WBParaSite" id="TREG1_73680.1">
    <property type="protein sequence ID" value="TREG1_73680.1"/>
    <property type="gene ID" value="TREG1_73680"/>
</dbReference>
<dbReference type="Proteomes" id="UP000050795">
    <property type="component" value="Unassembled WGS sequence"/>
</dbReference>
<comment type="catalytic activity">
    <reaction evidence="3">
        <text>3-O-[beta-D-GlcA-(1-&gt;3)-beta-D-Gal-(1-&gt;3)-beta-D-Gal-(1-&gt;4)-beta-D-2-O-P-Xyl]-L-seryl-[protein] + H2O = 3-O-(beta-D-GlcA-(1-&gt;3)-beta-D-Gal-(1-&gt;3)-beta-D-Gal-(1-&gt;4)-beta-D-Xyl)-L-seryl-[protein] + phosphate</text>
        <dbReference type="Rhea" id="RHEA:56512"/>
        <dbReference type="Rhea" id="RHEA-COMP:12573"/>
        <dbReference type="Rhea" id="RHEA-COMP:14559"/>
        <dbReference type="ChEBI" id="CHEBI:15377"/>
        <dbReference type="ChEBI" id="CHEBI:43474"/>
        <dbReference type="ChEBI" id="CHEBI:132093"/>
        <dbReference type="ChEBI" id="CHEBI:140495"/>
    </reaction>
</comment>
<dbReference type="Pfam" id="PF00328">
    <property type="entry name" value="His_Phos_2"/>
    <property type="match status" value="1"/>
</dbReference>
<evidence type="ECO:0000256" key="2">
    <source>
        <dbReference type="ARBA" id="ARBA00022801"/>
    </source>
</evidence>
<keyword evidence="6" id="KW-1185">Reference proteome</keyword>
<reference evidence="7" key="2">
    <citation type="submission" date="2023-11" db="UniProtKB">
        <authorList>
            <consortium name="WormBaseParasite"/>
        </authorList>
    </citation>
    <scope>IDENTIFICATION</scope>
</reference>
<name>A0AA85K8F5_TRIRE</name>
<evidence type="ECO:0000256" key="4">
    <source>
        <dbReference type="ARBA" id="ARBA00040357"/>
    </source>
</evidence>
<dbReference type="PANTHER" id="PTHR11567">
    <property type="entry name" value="ACID PHOSPHATASE-RELATED"/>
    <property type="match status" value="1"/>
</dbReference>
<dbReference type="Gene3D" id="3.40.50.1240">
    <property type="entry name" value="Phosphoglycerate mutase-like"/>
    <property type="match status" value="1"/>
</dbReference>
<sequence length="419" mass="48067">MENSMKLLQVQVFFRHGARTPLFHVKSTVVPEAMWTSDISTDLPHTVYPYRLVDISTQKQVQLTPDYLDRLYVLPGGNRVGELTRGGQEDAYSLGIRLRRQYMEEHTFLTQKFQPSQFYMRTTFISRTIKSLRCLIAGVAGNSFDSLTVLPTFECEKLNMEILFPNPNTCEIIPKLFKEGIAECSKSKAHEEVKATLRRILGVERLLDCVEQRSANCDCPIYFVRDDYLARKQAGFPIPSELDEILPQLDNLAAQELLHELLGQRKDWEKNVHIVFGDLFSLILSNMINYQKLPQFHLYSCHDSSLMLLLFGLSVYDGSWPPFSADLIFELYTTKSSTLQLSKTSPILRPGDASLASIDHISPENLNNLWFRLLYLGKPIPLKSLWNLSYPNDYNMMSDNSLVPLKALHEYLEKARRAS</sequence>
<dbReference type="PANTHER" id="PTHR11567:SF110">
    <property type="entry name" value="2-PHOSPHOXYLOSE PHOSPHATASE 1"/>
    <property type="match status" value="1"/>
</dbReference>
<evidence type="ECO:0000256" key="3">
    <source>
        <dbReference type="ARBA" id="ARBA00036311"/>
    </source>
</evidence>
<evidence type="ECO:0000256" key="1">
    <source>
        <dbReference type="ARBA" id="ARBA00005375"/>
    </source>
</evidence>
<protein>
    <recommendedName>
        <fullName evidence="4">2-phosphoxylose phosphatase 1</fullName>
    </recommendedName>
    <alternativeName>
        <fullName evidence="5">Acid phosphatase-like protein 2</fullName>
    </alternativeName>
</protein>
<keyword evidence="2" id="KW-0378">Hydrolase</keyword>
<dbReference type="InterPro" id="IPR029033">
    <property type="entry name" value="His_PPase_superfam"/>
</dbReference>
<reference evidence="6" key="1">
    <citation type="submission" date="2022-06" db="EMBL/GenBank/DDBJ databases">
        <authorList>
            <person name="Berger JAMES D."/>
            <person name="Berger JAMES D."/>
        </authorList>
    </citation>
    <scope>NUCLEOTIDE SEQUENCE [LARGE SCALE GENOMIC DNA]</scope>
</reference>
<evidence type="ECO:0000256" key="5">
    <source>
        <dbReference type="ARBA" id="ARBA00041499"/>
    </source>
</evidence>
<dbReference type="AlphaFoldDB" id="A0AA85K8F5"/>
<dbReference type="SUPFAM" id="SSF53254">
    <property type="entry name" value="Phosphoglycerate mutase-like"/>
    <property type="match status" value="1"/>
</dbReference>
<dbReference type="GO" id="GO:0016791">
    <property type="term" value="F:phosphatase activity"/>
    <property type="evidence" value="ECO:0007669"/>
    <property type="project" value="TreeGrafter"/>
</dbReference>
<evidence type="ECO:0000313" key="6">
    <source>
        <dbReference type="Proteomes" id="UP000050795"/>
    </source>
</evidence>
<dbReference type="CDD" id="cd07061">
    <property type="entry name" value="HP_HAP_like"/>
    <property type="match status" value="1"/>
</dbReference>
<proteinExistence type="inferred from homology"/>
<evidence type="ECO:0000313" key="7">
    <source>
        <dbReference type="WBParaSite" id="TREG1_73680.1"/>
    </source>
</evidence>
<accession>A0AA85K8F5</accession>
<organism evidence="6 7">
    <name type="scientific">Trichobilharzia regenti</name>
    <name type="common">Nasal bird schistosome</name>
    <dbReference type="NCBI Taxonomy" id="157069"/>
    <lineage>
        <taxon>Eukaryota</taxon>
        <taxon>Metazoa</taxon>
        <taxon>Spiralia</taxon>
        <taxon>Lophotrochozoa</taxon>
        <taxon>Platyhelminthes</taxon>
        <taxon>Trematoda</taxon>
        <taxon>Digenea</taxon>
        <taxon>Strigeidida</taxon>
        <taxon>Schistosomatoidea</taxon>
        <taxon>Schistosomatidae</taxon>
        <taxon>Trichobilharzia</taxon>
    </lineage>
</organism>
<dbReference type="InterPro" id="IPR050645">
    <property type="entry name" value="Histidine_acid_phosphatase"/>
</dbReference>
<dbReference type="InterPro" id="IPR000560">
    <property type="entry name" value="His_Pase_clade-2"/>
</dbReference>
<comment type="similarity">
    <text evidence="1">Belongs to the histidine acid phosphatase family.</text>
</comment>